<protein>
    <recommendedName>
        <fullName evidence="1">Endonuclease/exonuclease/phosphatase domain-containing protein</fullName>
    </recommendedName>
</protein>
<dbReference type="OrthoDB" id="6513510at2759"/>
<dbReference type="Pfam" id="PF14529">
    <property type="entry name" value="Exo_endo_phos_2"/>
    <property type="match status" value="1"/>
</dbReference>
<dbReference type="InterPro" id="IPR036691">
    <property type="entry name" value="Endo/exonu/phosph_ase_sf"/>
</dbReference>
<dbReference type="EMBL" id="BGPR01000020">
    <property type="protein sequence ID" value="GBL80024.1"/>
    <property type="molecule type" value="Genomic_DNA"/>
</dbReference>
<keyword evidence="3" id="KW-1185">Reference proteome</keyword>
<dbReference type="GO" id="GO:0003824">
    <property type="term" value="F:catalytic activity"/>
    <property type="evidence" value="ECO:0007669"/>
    <property type="project" value="InterPro"/>
</dbReference>
<dbReference type="AlphaFoldDB" id="A0A4Y2AM02"/>
<gene>
    <name evidence="2" type="ORF">AVEN_29042_1</name>
</gene>
<comment type="caution">
    <text evidence="2">The sequence shown here is derived from an EMBL/GenBank/DDBJ whole genome shotgun (WGS) entry which is preliminary data.</text>
</comment>
<dbReference type="SUPFAM" id="SSF56219">
    <property type="entry name" value="DNase I-like"/>
    <property type="match status" value="1"/>
</dbReference>
<dbReference type="Gene3D" id="3.60.10.10">
    <property type="entry name" value="Endonuclease/exonuclease/phosphatase"/>
    <property type="match status" value="1"/>
</dbReference>
<evidence type="ECO:0000313" key="2">
    <source>
        <dbReference type="EMBL" id="GBL80024.1"/>
    </source>
</evidence>
<evidence type="ECO:0000259" key="1">
    <source>
        <dbReference type="Pfam" id="PF14529"/>
    </source>
</evidence>
<dbReference type="PANTHER" id="PTHR33273">
    <property type="entry name" value="DOMAIN-CONTAINING PROTEIN, PUTATIVE-RELATED"/>
    <property type="match status" value="1"/>
</dbReference>
<accession>A0A4Y2AM02</accession>
<sequence length="384" mass="44220">MACVVSWNGRGFRSKVCHIKDLIYEVHPVCIALQKTYLKPADIAKIKRYSLVREKIMKIICNCLHPILATEADELPTPFIIIGDFNGHSPLWGSKNTNTRGRQIEEFVNTHSLCLLNNGEDTYFHQRNRTFHSLDLVLCTPSLAPYFNFRVEVDLRDSDHFPIFLDRVNVDSNDAQRPTRYLFHRADWTNFTLRALITRDMVEGENLNEVVNLVTKTIISAADASIPKSGLSFPKNRKPWWNKYCTYTNRDQRRSGMFSGGIQSRLMKWLFKELKSSQGGLGGKVNMNTKLNLCPVLIPLLQQKICGIMLEGRAVFIPKNAYPVCERTVRRFVIFQKWWMFLLKLLPLFAQQVTIPNLSSHIKIVRNALLCASRRQNNCLTTLT</sequence>
<organism evidence="2 3">
    <name type="scientific">Araneus ventricosus</name>
    <name type="common">Orbweaver spider</name>
    <name type="synonym">Epeira ventricosa</name>
    <dbReference type="NCBI Taxonomy" id="182803"/>
    <lineage>
        <taxon>Eukaryota</taxon>
        <taxon>Metazoa</taxon>
        <taxon>Ecdysozoa</taxon>
        <taxon>Arthropoda</taxon>
        <taxon>Chelicerata</taxon>
        <taxon>Arachnida</taxon>
        <taxon>Araneae</taxon>
        <taxon>Araneomorphae</taxon>
        <taxon>Entelegynae</taxon>
        <taxon>Araneoidea</taxon>
        <taxon>Araneidae</taxon>
        <taxon>Araneus</taxon>
    </lineage>
</organism>
<dbReference type="PANTHER" id="PTHR33273:SF4">
    <property type="entry name" value="ENDONUCLEASE_EXONUCLEASE_PHOSPHATASE DOMAIN-CONTAINING PROTEIN"/>
    <property type="match status" value="1"/>
</dbReference>
<dbReference type="InterPro" id="IPR005135">
    <property type="entry name" value="Endo/exonuclease/phosphatase"/>
</dbReference>
<feature type="domain" description="Endonuclease/exonuclease/phosphatase" evidence="1">
    <location>
        <begin position="62"/>
        <end position="164"/>
    </location>
</feature>
<reference evidence="2 3" key="1">
    <citation type="journal article" date="2019" name="Sci. Rep.">
        <title>Orb-weaving spider Araneus ventricosus genome elucidates the spidroin gene catalogue.</title>
        <authorList>
            <person name="Kono N."/>
            <person name="Nakamura H."/>
            <person name="Ohtoshi R."/>
            <person name="Moran D.A.P."/>
            <person name="Shinohara A."/>
            <person name="Yoshida Y."/>
            <person name="Fujiwara M."/>
            <person name="Mori M."/>
            <person name="Tomita M."/>
            <person name="Arakawa K."/>
        </authorList>
    </citation>
    <scope>NUCLEOTIDE SEQUENCE [LARGE SCALE GENOMIC DNA]</scope>
</reference>
<dbReference type="Proteomes" id="UP000499080">
    <property type="component" value="Unassembled WGS sequence"/>
</dbReference>
<name>A0A4Y2AM02_ARAVE</name>
<evidence type="ECO:0000313" key="3">
    <source>
        <dbReference type="Proteomes" id="UP000499080"/>
    </source>
</evidence>
<proteinExistence type="predicted"/>